<dbReference type="PROSITE" id="PS51257">
    <property type="entry name" value="PROKAR_LIPOPROTEIN"/>
    <property type="match status" value="1"/>
</dbReference>
<dbReference type="InterPro" id="IPR026895">
    <property type="entry name" value="EMC1"/>
</dbReference>
<feature type="signal peptide" evidence="11">
    <location>
        <begin position="1"/>
        <end position="24"/>
    </location>
</feature>
<dbReference type="InterPro" id="IPR015943">
    <property type="entry name" value="WD40/YVTN_repeat-like_dom_sf"/>
</dbReference>
<dbReference type="AlphaFoldDB" id="A0A8K0NPL1"/>
<dbReference type="InterPro" id="IPR058545">
    <property type="entry name" value="Beta-prop_EMC1_1st"/>
</dbReference>
<keyword evidence="6 11" id="KW-0732">Signal</keyword>
<evidence type="ECO:0000256" key="4">
    <source>
        <dbReference type="ARBA" id="ARBA00020824"/>
    </source>
</evidence>
<feature type="domain" description="ER membrane protein complex subunit 1 C-terminal" evidence="12">
    <location>
        <begin position="772"/>
        <end position="985"/>
    </location>
</feature>
<keyword evidence="10" id="KW-0325">Glycoprotein</keyword>
<dbReference type="PANTHER" id="PTHR21573:SF0">
    <property type="entry name" value="ER MEMBRANE PROTEIN COMPLEX SUBUNIT 1"/>
    <property type="match status" value="1"/>
</dbReference>
<evidence type="ECO:0000313" key="14">
    <source>
        <dbReference type="EMBL" id="KAG7562653.1"/>
    </source>
</evidence>
<evidence type="ECO:0000256" key="3">
    <source>
        <dbReference type="ARBA" id="ARBA00011276"/>
    </source>
</evidence>
<evidence type="ECO:0000256" key="8">
    <source>
        <dbReference type="ARBA" id="ARBA00022989"/>
    </source>
</evidence>
<proteinExistence type="inferred from homology"/>
<evidence type="ECO:0000256" key="5">
    <source>
        <dbReference type="ARBA" id="ARBA00022692"/>
    </source>
</evidence>
<evidence type="ECO:0000256" key="11">
    <source>
        <dbReference type="SAM" id="SignalP"/>
    </source>
</evidence>
<evidence type="ECO:0000256" key="7">
    <source>
        <dbReference type="ARBA" id="ARBA00022824"/>
    </source>
</evidence>
<keyword evidence="15" id="KW-1185">Reference proteome</keyword>
<evidence type="ECO:0000256" key="9">
    <source>
        <dbReference type="ARBA" id="ARBA00023136"/>
    </source>
</evidence>
<evidence type="ECO:0000259" key="13">
    <source>
        <dbReference type="Pfam" id="PF25293"/>
    </source>
</evidence>
<keyword evidence="7" id="KW-0256">Endoplasmic reticulum</keyword>
<feature type="domain" description="EMC1 first beta-propeller" evidence="13">
    <location>
        <begin position="30"/>
        <end position="311"/>
    </location>
</feature>
<comment type="caution">
    <text evidence="14">The sequence shown here is derived from an EMBL/GenBank/DDBJ whole genome shotgun (WGS) entry which is preliminary data.</text>
</comment>
<dbReference type="Gene3D" id="2.130.10.10">
    <property type="entry name" value="YVTN repeat-like/Quinoprotein amine dehydrogenase"/>
    <property type="match status" value="1"/>
</dbReference>
<gene>
    <name evidence="14" type="ORF">FFLO_01920</name>
</gene>
<dbReference type="Pfam" id="PF07774">
    <property type="entry name" value="EMC1_C"/>
    <property type="match status" value="1"/>
</dbReference>
<comment type="subcellular location">
    <subcellularLocation>
        <location evidence="1">Endoplasmic reticulum membrane</location>
        <topology evidence="1">Single-pass type I membrane protein</topology>
    </subcellularLocation>
</comment>
<comment type="subunit">
    <text evidence="3">Component of the ER membrane protein complex (EMC).</text>
</comment>
<dbReference type="Pfam" id="PF25293">
    <property type="entry name" value="Beta-prop_EMC1_N"/>
    <property type="match status" value="1"/>
</dbReference>
<dbReference type="GO" id="GO:0034975">
    <property type="term" value="P:protein folding in endoplasmic reticulum"/>
    <property type="evidence" value="ECO:0007669"/>
    <property type="project" value="TreeGrafter"/>
</dbReference>
<comment type="similarity">
    <text evidence="2">Belongs to the EMC1 family.</text>
</comment>
<evidence type="ECO:0000256" key="6">
    <source>
        <dbReference type="ARBA" id="ARBA00022729"/>
    </source>
</evidence>
<accession>A0A8K0NPL1</accession>
<dbReference type="GO" id="GO:0072546">
    <property type="term" value="C:EMC complex"/>
    <property type="evidence" value="ECO:0007669"/>
    <property type="project" value="InterPro"/>
</dbReference>
<evidence type="ECO:0000256" key="1">
    <source>
        <dbReference type="ARBA" id="ARBA00004115"/>
    </source>
</evidence>
<feature type="chain" id="PRO_5035450800" description="ER membrane protein complex subunit 1" evidence="11">
    <location>
        <begin position="25"/>
        <end position="986"/>
    </location>
</feature>
<keyword evidence="5" id="KW-0812">Transmembrane</keyword>
<dbReference type="PANTHER" id="PTHR21573">
    <property type="entry name" value="ER MEMBRANE PROTEIN COMPLEX SUBUNIT 1"/>
    <property type="match status" value="1"/>
</dbReference>
<sequence length="986" mass="107141">MKSRQSPFTILLLSCLLLLTYVHAVQRSLAGKIDWHKSLIGVPRHDLEAGFVQLPQGRDGVVMVTERNVLAVLGAQDGEVVWRQVLEAEDVVVSYEVADDAVIVISGLGTPIVRSFSLSTGHVQWETLLRSTSGQPAQQLYEPLNLGSKIVFSTEGDVIVLSRGHAVNRLDAKTGDIKWTWSADENVTGSTQVDLVLGQDGLTVISMIQSFASPQLAVTKLDSTTGNIIQETKPVKINLASPKDYIVTESSKIHWIDATTQQIKSALLESIDKQLTSGLKGTYQKIQDIGLASSGVFAARNADGSEDLIRKDEKKPLGLQAFKTDFGQATLWQKSATSDQIIQGAFTEAGFKVLVYNPQDLSKTTIINDIDHDIVKHGKIVSAITGPASESSLTIAVTSTGSIQCWAQGETGSRLLWAREESLSDVKTHVVVDLPERKVEQTGAVLDQEGFMSRTIRHVKELIYLPSYASSFVSRFTSGSYTKSLSSSPLRAGNLFRDQFGFQKLVIMATVHGQIYAVDSAHGNIVWKTSLKDDASELDIVGMWNVRSGPEFGAPVVAIVANKNAAGKGISTIAYHIDAFTGKSLQFANDGSDALSVKTIADGLATRAFPIPVDHCKTHIQAIAVVAQDSQVHFFPSCNKIKSGFANISSQTFFHSAEGKLAQTSIRGYAISSSESNVFSAYPTWALPLAADETIVDVAELQQGVIAAYGRVLGDRTILYKYLNPHLVAYATISKHAGAGTVYVIDTTSGAIVYEAGISDVDVRTGIQVNLAENWLVYSYAEKEVSGKSSRGQRLVSTELFEGAFPDERTNSLSASTLTGLPSAHAITRTFMVSVGIKRLGMTNSMHGITYKDLIIVTDRDQLVAVPKRMLDPRRPDVPSKRDKEEFLVPYQPMLFLDPKWTISHTYDVTGINKVITTPSLLESTSLIITTGLDLFGSRATPSGTFDILSDYFNKTQLMLTILGLGIGITVARPAVTRKVLKARWY</sequence>
<keyword evidence="8" id="KW-1133">Transmembrane helix</keyword>
<name>A0A8K0NPL1_9TREE</name>
<dbReference type="InterPro" id="IPR011678">
    <property type="entry name" value="EMC1_C"/>
</dbReference>
<organism evidence="14 15">
    <name type="scientific">Filobasidium floriforme</name>
    <dbReference type="NCBI Taxonomy" id="5210"/>
    <lineage>
        <taxon>Eukaryota</taxon>
        <taxon>Fungi</taxon>
        <taxon>Dikarya</taxon>
        <taxon>Basidiomycota</taxon>
        <taxon>Agaricomycotina</taxon>
        <taxon>Tremellomycetes</taxon>
        <taxon>Filobasidiales</taxon>
        <taxon>Filobasidiaceae</taxon>
        <taxon>Filobasidium</taxon>
    </lineage>
</organism>
<evidence type="ECO:0000259" key="12">
    <source>
        <dbReference type="Pfam" id="PF07774"/>
    </source>
</evidence>
<reference evidence="14" key="1">
    <citation type="submission" date="2020-04" db="EMBL/GenBank/DDBJ databases">
        <title>Analysis of mating type loci in Filobasidium floriforme.</title>
        <authorList>
            <person name="Nowrousian M."/>
        </authorList>
    </citation>
    <scope>NUCLEOTIDE SEQUENCE</scope>
    <source>
        <strain evidence="14">CBS 6242</strain>
    </source>
</reference>
<evidence type="ECO:0000313" key="15">
    <source>
        <dbReference type="Proteomes" id="UP000812966"/>
    </source>
</evidence>
<dbReference type="SUPFAM" id="SSF50998">
    <property type="entry name" value="Quinoprotein alcohol dehydrogenase-like"/>
    <property type="match status" value="2"/>
</dbReference>
<evidence type="ECO:0000256" key="2">
    <source>
        <dbReference type="ARBA" id="ARBA00007904"/>
    </source>
</evidence>
<dbReference type="Proteomes" id="UP000812966">
    <property type="component" value="Unassembled WGS sequence"/>
</dbReference>
<evidence type="ECO:0000256" key="10">
    <source>
        <dbReference type="ARBA" id="ARBA00023180"/>
    </source>
</evidence>
<dbReference type="InterPro" id="IPR011047">
    <property type="entry name" value="Quinoprotein_ADH-like_sf"/>
</dbReference>
<dbReference type="EMBL" id="JABELV010000028">
    <property type="protein sequence ID" value="KAG7562653.1"/>
    <property type="molecule type" value="Genomic_DNA"/>
</dbReference>
<keyword evidence="9" id="KW-0472">Membrane</keyword>
<protein>
    <recommendedName>
        <fullName evidence="4">ER membrane protein complex subunit 1</fullName>
    </recommendedName>
</protein>
<dbReference type="OrthoDB" id="28092at2759"/>